<dbReference type="EMBL" id="GGEC01093484">
    <property type="protein sequence ID" value="MBX73968.1"/>
    <property type="molecule type" value="Transcribed_RNA"/>
</dbReference>
<organism evidence="1">
    <name type="scientific">Rhizophora mucronata</name>
    <name type="common">Asiatic mangrove</name>
    <dbReference type="NCBI Taxonomy" id="61149"/>
    <lineage>
        <taxon>Eukaryota</taxon>
        <taxon>Viridiplantae</taxon>
        <taxon>Streptophyta</taxon>
        <taxon>Embryophyta</taxon>
        <taxon>Tracheophyta</taxon>
        <taxon>Spermatophyta</taxon>
        <taxon>Magnoliopsida</taxon>
        <taxon>eudicotyledons</taxon>
        <taxon>Gunneridae</taxon>
        <taxon>Pentapetalae</taxon>
        <taxon>rosids</taxon>
        <taxon>fabids</taxon>
        <taxon>Malpighiales</taxon>
        <taxon>Rhizophoraceae</taxon>
        <taxon>Rhizophora</taxon>
    </lineage>
</organism>
<evidence type="ECO:0000313" key="1">
    <source>
        <dbReference type="EMBL" id="MBX73968.1"/>
    </source>
</evidence>
<reference evidence="1" key="1">
    <citation type="submission" date="2018-02" db="EMBL/GenBank/DDBJ databases">
        <title>Rhizophora mucronata_Transcriptome.</title>
        <authorList>
            <person name="Meera S.P."/>
            <person name="Sreeshan A."/>
            <person name="Augustine A."/>
        </authorList>
    </citation>
    <scope>NUCLEOTIDE SEQUENCE</scope>
    <source>
        <tissue evidence="1">Leaf</tissue>
    </source>
</reference>
<protein>
    <submittedName>
        <fullName evidence="1">Uncharacterized protein</fullName>
    </submittedName>
</protein>
<proteinExistence type="predicted"/>
<dbReference type="AlphaFoldDB" id="A0A2P2R440"/>
<sequence length="23" mass="2707">MISFCSNFRNLNSHSMVLESRAY</sequence>
<accession>A0A2P2R440</accession>
<name>A0A2P2R440_RHIMU</name>